<dbReference type="Pfam" id="PF08281">
    <property type="entry name" value="Sigma70_r4_2"/>
    <property type="match status" value="1"/>
</dbReference>
<dbReference type="InterPro" id="IPR007627">
    <property type="entry name" value="RNA_pol_sigma70_r2"/>
</dbReference>
<keyword evidence="3" id="KW-0731">Sigma factor</keyword>
<dbReference type="InterPro" id="IPR014284">
    <property type="entry name" value="RNA_pol_sigma-70_dom"/>
</dbReference>
<dbReference type="InterPro" id="IPR013324">
    <property type="entry name" value="RNA_pol_sigma_r3/r4-like"/>
</dbReference>
<dbReference type="Gene3D" id="1.10.1740.10">
    <property type="match status" value="1"/>
</dbReference>
<dbReference type="KEGG" id="bbet:F8237_02380"/>
<accession>A0A5P6NZ51</accession>
<evidence type="ECO:0000256" key="2">
    <source>
        <dbReference type="ARBA" id="ARBA00023015"/>
    </source>
</evidence>
<dbReference type="AlphaFoldDB" id="A0A5P6NZ51"/>
<reference evidence="10" key="1">
    <citation type="submission" date="2019-10" db="EMBL/GenBank/DDBJ databases">
        <title>Complete Genome Sequence of Bradyrhizobium betae type strain PL7HG1T.</title>
        <authorList>
            <person name="Bromfield E.S.P."/>
            <person name="Cloutier S."/>
        </authorList>
    </citation>
    <scope>NUCLEOTIDE SEQUENCE [LARGE SCALE GENOMIC DNA]</scope>
    <source>
        <strain evidence="10">PL7HG1</strain>
    </source>
</reference>
<keyword evidence="5" id="KW-0804">Transcription</keyword>
<dbReference type="OrthoDB" id="7041663at2"/>
<evidence type="ECO:0000313" key="10">
    <source>
        <dbReference type="Proteomes" id="UP000325641"/>
    </source>
</evidence>
<evidence type="ECO:0000313" key="9">
    <source>
        <dbReference type="EMBL" id="QFI71320.1"/>
    </source>
</evidence>
<dbReference type="EMBL" id="CP044543">
    <property type="protein sequence ID" value="QFI71320.1"/>
    <property type="molecule type" value="Genomic_DNA"/>
</dbReference>
<dbReference type="Pfam" id="PF04542">
    <property type="entry name" value="Sigma70_r2"/>
    <property type="match status" value="1"/>
</dbReference>
<name>A0A5P6NZ51_9BRAD</name>
<evidence type="ECO:0000259" key="8">
    <source>
        <dbReference type="Pfam" id="PF08281"/>
    </source>
</evidence>
<feature type="compositionally biased region" description="Basic and acidic residues" evidence="6">
    <location>
        <begin position="129"/>
        <end position="145"/>
    </location>
</feature>
<gene>
    <name evidence="9" type="ORF">F8237_02380</name>
</gene>
<evidence type="ECO:0000256" key="3">
    <source>
        <dbReference type="ARBA" id="ARBA00023082"/>
    </source>
</evidence>
<dbReference type="NCBIfam" id="TIGR02937">
    <property type="entry name" value="sigma70-ECF"/>
    <property type="match status" value="1"/>
</dbReference>
<protein>
    <submittedName>
        <fullName evidence="9">Sigma-70 family RNA polymerase sigma factor</fullName>
    </submittedName>
</protein>
<sequence length="208" mass="23775">MTGDPGMRPPLRLVEKGGTTGTGIQQPAMRDPDWAILMARAQDGDRAAYRRLLEEIAPYLRALATRRHRAPQDIEDAVQDILLTVHAIRRTYDPTRPFGPWLVTIANRRFIDRLRSQGRRRNRETPLTPEHETFSDHRANFDEGPDRKELERAIDDLPPMQRQAIQLLKLKEMSLKEASIVSGMSIASLKVNVHRAVKSLRKMLGDRS</sequence>
<proteinExistence type="inferred from homology"/>
<comment type="similarity">
    <text evidence="1">Belongs to the sigma-70 factor family. ECF subfamily.</text>
</comment>
<dbReference type="InterPro" id="IPR039425">
    <property type="entry name" value="RNA_pol_sigma-70-like"/>
</dbReference>
<dbReference type="GO" id="GO:0006352">
    <property type="term" value="P:DNA-templated transcription initiation"/>
    <property type="evidence" value="ECO:0007669"/>
    <property type="project" value="InterPro"/>
</dbReference>
<evidence type="ECO:0000256" key="6">
    <source>
        <dbReference type="SAM" id="MobiDB-lite"/>
    </source>
</evidence>
<dbReference type="RefSeq" id="WP_151642227.1">
    <property type="nucleotide sequence ID" value="NZ_CP044543.1"/>
</dbReference>
<evidence type="ECO:0000256" key="4">
    <source>
        <dbReference type="ARBA" id="ARBA00023125"/>
    </source>
</evidence>
<dbReference type="PANTHER" id="PTHR43133">
    <property type="entry name" value="RNA POLYMERASE ECF-TYPE SIGMA FACTO"/>
    <property type="match status" value="1"/>
</dbReference>
<dbReference type="SUPFAM" id="SSF88659">
    <property type="entry name" value="Sigma3 and sigma4 domains of RNA polymerase sigma factors"/>
    <property type="match status" value="1"/>
</dbReference>
<dbReference type="InterPro" id="IPR013325">
    <property type="entry name" value="RNA_pol_sigma_r2"/>
</dbReference>
<feature type="region of interest" description="Disordered" evidence="6">
    <location>
        <begin position="117"/>
        <end position="145"/>
    </location>
</feature>
<keyword evidence="2" id="KW-0805">Transcription regulation</keyword>
<organism evidence="9 10">
    <name type="scientific">Bradyrhizobium betae</name>
    <dbReference type="NCBI Taxonomy" id="244734"/>
    <lineage>
        <taxon>Bacteria</taxon>
        <taxon>Pseudomonadati</taxon>
        <taxon>Pseudomonadota</taxon>
        <taxon>Alphaproteobacteria</taxon>
        <taxon>Hyphomicrobiales</taxon>
        <taxon>Nitrobacteraceae</taxon>
        <taxon>Bradyrhizobium</taxon>
    </lineage>
</organism>
<dbReference type="InterPro" id="IPR013249">
    <property type="entry name" value="RNA_pol_sigma70_r4_t2"/>
</dbReference>
<evidence type="ECO:0000256" key="1">
    <source>
        <dbReference type="ARBA" id="ARBA00010641"/>
    </source>
</evidence>
<dbReference type="Proteomes" id="UP000325641">
    <property type="component" value="Chromosome"/>
</dbReference>
<dbReference type="SUPFAM" id="SSF88946">
    <property type="entry name" value="Sigma2 domain of RNA polymerase sigma factors"/>
    <property type="match status" value="1"/>
</dbReference>
<feature type="domain" description="RNA polymerase sigma factor 70 region 4 type 2" evidence="8">
    <location>
        <begin position="148"/>
        <end position="200"/>
    </location>
</feature>
<feature type="domain" description="RNA polymerase sigma-70 region 2" evidence="7">
    <location>
        <begin position="53"/>
        <end position="120"/>
    </location>
</feature>
<dbReference type="GO" id="GO:0016987">
    <property type="term" value="F:sigma factor activity"/>
    <property type="evidence" value="ECO:0007669"/>
    <property type="project" value="UniProtKB-KW"/>
</dbReference>
<dbReference type="Gene3D" id="1.10.10.10">
    <property type="entry name" value="Winged helix-like DNA-binding domain superfamily/Winged helix DNA-binding domain"/>
    <property type="match status" value="1"/>
</dbReference>
<evidence type="ECO:0000259" key="7">
    <source>
        <dbReference type="Pfam" id="PF04542"/>
    </source>
</evidence>
<dbReference type="GO" id="GO:0003677">
    <property type="term" value="F:DNA binding"/>
    <property type="evidence" value="ECO:0007669"/>
    <property type="project" value="UniProtKB-KW"/>
</dbReference>
<evidence type="ECO:0000256" key="5">
    <source>
        <dbReference type="ARBA" id="ARBA00023163"/>
    </source>
</evidence>
<dbReference type="InterPro" id="IPR036388">
    <property type="entry name" value="WH-like_DNA-bd_sf"/>
</dbReference>
<dbReference type="PANTHER" id="PTHR43133:SF58">
    <property type="entry name" value="ECF RNA POLYMERASE SIGMA FACTOR SIGD"/>
    <property type="match status" value="1"/>
</dbReference>
<feature type="region of interest" description="Disordered" evidence="6">
    <location>
        <begin position="1"/>
        <end position="27"/>
    </location>
</feature>
<keyword evidence="4" id="KW-0238">DNA-binding</keyword>